<keyword evidence="5 8" id="KW-0812">Transmembrane</keyword>
<keyword evidence="11" id="KW-1185">Reference proteome</keyword>
<comment type="subcellular location">
    <subcellularLocation>
        <location evidence="1">Cell inner membrane</location>
        <topology evidence="1">Multi-pass membrane protein</topology>
    </subcellularLocation>
    <subcellularLocation>
        <location evidence="8">Cell membrane</location>
        <topology evidence="8">Multi-pass membrane protein</topology>
    </subcellularLocation>
</comment>
<evidence type="ECO:0000313" key="10">
    <source>
        <dbReference type="EMBL" id="PVE47868.1"/>
    </source>
</evidence>
<accession>A0A2T7UTF6</accession>
<dbReference type="PANTHER" id="PTHR43357">
    <property type="entry name" value="INNER MEMBRANE ABC TRANSPORTER PERMEASE PROTEIN YDCV"/>
    <property type="match status" value="1"/>
</dbReference>
<dbReference type="OrthoDB" id="9815533at2"/>
<dbReference type="PANTHER" id="PTHR43357:SF4">
    <property type="entry name" value="INNER MEMBRANE ABC TRANSPORTER PERMEASE PROTEIN YDCV"/>
    <property type="match status" value="1"/>
</dbReference>
<dbReference type="SUPFAM" id="SSF161098">
    <property type="entry name" value="MetI-like"/>
    <property type="match status" value="1"/>
</dbReference>
<keyword evidence="7 8" id="KW-0472">Membrane</keyword>
<evidence type="ECO:0000256" key="5">
    <source>
        <dbReference type="ARBA" id="ARBA00022692"/>
    </source>
</evidence>
<feature type="transmembrane region" description="Helical" evidence="8">
    <location>
        <begin position="84"/>
        <end position="105"/>
    </location>
</feature>
<dbReference type="Pfam" id="PF00528">
    <property type="entry name" value="BPD_transp_1"/>
    <property type="match status" value="1"/>
</dbReference>
<dbReference type="GO" id="GO:0055085">
    <property type="term" value="P:transmembrane transport"/>
    <property type="evidence" value="ECO:0007669"/>
    <property type="project" value="InterPro"/>
</dbReference>
<dbReference type="GO" id="GO:0005886">
    <property type="term" value="C:plasma membrane"/>
    <property type="evidence" value="ECO:0007669"/>
    <property type="project" value="UniProtKB-SubCell"/>
</dbReference>
<evidence type="ECO:0000256" key="1">
    <source>
        <dbReference type="ARBA" id="ARBA00004429"/>
    </source>
</evidence>
<evidence type="ECO:0000256" key="2">
    <source>
        <dbReference type="ARBA" id="ARBA00022448"/>
    </source>
</evidence>
<dbReference type="Proteomes" id="UP000244810">
    <property type="component" value="Unassembled WGS sequence"/>
</dbReference>
<keyword evidence="6 8" id="KW-1133">Transmembrane helix</keyword>
<feature type="transmembrane region" description="Helical" evidence="8">
    <location>
        <begin position="192"/>
        <end position="214"/>
    </location>
</feature>
<feature type="transmembrane region" description="Helical" evidence="8">
    <location>
        <begin position="250"/>
        <end position="271"/>
    </location>
</feature>
<dbReference type="EMBL" id="QDDR01000004">
    <property type="protein sequence ID" value="PVE47868.1"/>
    <property type="molecule type" value="Genomic_DNA"/>
</dbReference>
<protein>
    <submittedName>
        <fullName evidence="10">Polyamine ABC transporter permease</fullName>
    </submittedName>
</protein>
<evidence type="ECO:0000256" key="4">
    <source>
        <dbReference type="ARBA" id="ARBA00022519"/>
    </source>
</evidence>
<evidence type="ECO:0000256" key="7">
    <source>
        <dbReference type="ARBA" id="ARBA00023136"/>
    </source>
</evidence>
<organism evidence="10 11">
    <name type="scientific">Pararhodobacter aggregans</name>
    <dbReference type="NCBI Taxonomy" id="404875"/>
    <lineage>
        <taxon>Bacteria</taxon>
        <taxon>Pseudomonadati</taxon>
        <taxon>Pseudomonadota</taxon>
        <taxon>Alphaproteobacteria</taxon>
        <taxon>Rhodobacterales</taxon>
        <taxon>Paracoccaceae</taxon>
        <taxon>Pararhodobacter</taxon>
    </lineage>
</organism>
<keyword evidence="2 8" id="KW-0813">Transport</keyword>
<name>A0A2T7UTF6_9RHOB</name>
<keyword evidence="4" id="KW-0997">Cell inner membrane</keyword>
<proteinExistence type="inferred from homology"/>
<dbReference type="Gene3D" id="1.10.3720.10">
    <property type="entry name" value="MetI-like"/>
    <property type="match status" value="1"/>
</dbReference>
<dbReference type="CDD" id="cd06261">
    <property type="entry name" value="TM_PBP2"/>
    <property type="match status" value="1"/>
</dbReference>
<evidence type="ECO:0000259" key="9">
    <source>
        <dbReference type="PROSITE" id="PS50928"/>
    </source>
</evidence>
<gene>
    <name evidence="10" type="ORF">DDE23_10000</name>
</gene>
<evidence type="ECO:0000256" key="6">
    <source>
        <dbReference type="ARBA" id="ARBA00022989"/>
    </source>
</evidence>
<comment type="similarity">
    <text evidence="8">Belongs to the binding-protein-dependent transport system permease family.</text>
</comment>
<feature type="transmembrane region" description="Helical" evidence="8">
    <location>
        <begin position="117"/>
        <end position="139"/>
    </location>
</feature>
<feature type="domain" description="ABC transmembrane type-1" evidence="9">
    <location>
        <begin position="80"/>
        <end position="269"/>
    </location>
</feature>
<comment type="caution">
    <text evidence="10">The sequence shown here is derived from an EMBL/GenBank/DDBJ whole genome shotgun (WGS) entry which is preliminary data.</text>
</comment>
<feature type="transmembrane region" description="Helical" evidence="8">
    <location>
        <begin position="151"/>
        <end position="171"/>
    </location>
</feature>
<keyword evidence="3" id="KW-1003">Cell membrane</keyword>
<dbReference type="InterPro" id="IPR035906">
    <property type="entry name" value="MetI-like_sf"/>
</dbReference>
<evidence type="ECO:0000256" key="8">
    <source>
        <dbReference type="RuleBase" id="RU363032"/>
    </source>
</evidence>
<dbReference type="AlphaFoldDB" id="A0A2T7UTF6"/>
<reference evidence="10 11" key="1">
    <citation type="journal article" date="2011" name="Syst. Appl. Microbiol.">
        <title>Defluviimonas denitrificans gen. nov., sp. nov., and Pararhodobacter aggregans gen. nov., sp. nov., non-phototrophic Rhodobacteraceae from the biofilter of a marine aquaculture.</title>
        <authorList>
            <person name="Foesel B.U."/>
            <person name="Drake H.L."/>
            <person name="Schramm A."/>
        </authorList>
    </citation>
    <scope>NUCLEOTIDE SEQUENCE [LARGE SCALE GENOMIC DNA]</scope>
    <source>
        <strain evidence="10 11">D1-19</strain>
    </source>
</reference>
<dbReference type="InterPro" id="IPR000515">
    <property type="entry name" value="MetI-like"/>
</dbReference>
<sequence length="282" mass="30707">MAKLPPYVTLGDRLWTLGYKLLCGLIYLFLIAPILVVIPLSFNAEPYFTFTPEMLHFDPAGYSLRWYRDVLGSEDWLNAFRNSFVIGVFATLIATLLGTVAALGLSNSRMPYRASVMALLLSPMIVPVIISAAGMYFFFSNVGLSQTFPGIILAHAALGTPFVVITVTATLSGFDRSLMRASASLGAPPATTFFQVVVPLIAPGVISGALFAFVTSFDEVVAVLFLSGASQRTVPRQMWSGIREQISPSILAVATLLILLSVLLLATLELLRRRNERLRGLR</sequence>
<evidence type="ECO:0000256" key="3">
    <source>
        <dbReference type="ARBA" id="ARBA00022475"/>
    </source>
</evidence>
<evidence type="ECO:0000313" key="11">
    <source>
        <dbReference type="Proteomes" id="UP000244810"/>
    </source>
</evidence>
<feature type="transmembrane region" description="Helical" evidence="8">
    <location>
        <begin position="21"/>
        <end position="42"/>
    </location>
</feature>
<dbReference type="RefSeq" id="WP_107751242.1">
    <property type="nucleotide sequence ID" value="NZ_QBKF01000003.1"/>
</dbReference>
<dbReference type="PROSITE" id="PS50928">
    <property type="entry name" value="ABC_TM1"/>
    <property type="match status" value="1"/>
</dbReference>